<keyword evidence="1" id="KW-1133">Transmembrane helix</keyword>
<keyword evidence="1" id="KW-0472">Membrane</keyword>
<protein>
    <submittedName>
        <fullName evidence="4">Isopeptide-forming domain-containing fimbrial protein</fullName>
    </submittedName>
</protein>
<dbReference type="EMBL" id="JAHBBD010000018">
    <property type="protein sequence ID" value="MBW3083302.1"/>
    <property type="molecule type" value="Genomic_DNA"/>
</dbReference>
<feature type="chain" id="PRO_5047173408" evidence="2">
    <location>
        <begin position="33"/>
        <end position="541"/>
    </location>
</feature>
<keyword evidence="1" id="KW-0812">Transmembrane</keyword>
<dbReference type="RefSeq" id="WP_219082324.1">
    <property type="nucleotide sequence ID" value="NZ_JAHBBD010000018.1"/>
</dbReference>
<keyword evidence="2" id="KW-0732">Signal</keyword>
<gene>
    <name evidence="4" type="ORF">KIH73_07980</name>
</gene>
<feature type="signal peptide" evidence="2">
    <location>
        <begin position="1"/>
        <end position="32"/>
    </location>
</feature>
<dbReference type="Proteomes" id="UP000812844">
    <property type="component" value="Unassembled WGS sequence"/>
</dbReference>
<sequence length="541" mass="57085">MMKGMFKRALGVVAAAAMAVTGMAALSGTANAANGDVVTTPTVTFTFTGSADRLNHANLTAYKIGDFVEYGDMWALETTTTNETAVEAALVAATAEAENTYVPDGPGGLDPLAWAQSQTGAILGADDTSWGYVGGVADSAVRVFADNLDEDALRPVRDVVFNKNTTGDPATITVDLEPGVYVFFDSSSDGAVTQAVPMIVSSGKTDGNKLTSVTEEPSIDVKNFATEDQTKNADVDAVHSIGDTIGYTLTGSITSPAPSTYKFVDRPGTGLTVLADSIHVYADKDDITEVDGAVTVPESDVMGGDDVSFEIMINNPSDYAGKKITVIYQAVVNDQASADTVTGLVNSLDNYGDSVSETVTKDLYGFGIHKTNKDNKPLNNVTFEIKPANKEGTATGSAINFVKQDDGAYMKVYDVDAVEDESTVVTTDDEGYITLEGLGEGYYQVTEKTNPHSEYIMTDTVFTVHITSDGKVEISTPDSWGFATNEDKDAVVEVLNIRNITQLPLTGAAGITMFIVLGLLIAGAGVTVYMKSRGVRNAMRA</sequence>
<feature type="transmembrane region" description="Helical" evidence="1">
    <location>
        <begin position="505"/>
        <end position="530"/>
    </location>
</feature>
<dbReference type="InterPro" id="IPR026466">
    <property type="entry name" value="Fim_isopep_form_D2_dom"/>
</dbReference>
<organism evidence="4 5">
    <name type="scientific">Bifidobacterium phasiani</name>
    <dbReference type="NCBI Taxonomy" id="2834431"/>
    <lineage>
        <taxon>Bacteria</taxon>
        <taxon>Bacillati</taxon>
        <taxon>Actinomycetota</taxon>
        <taxon>Actinomycetes</taxon>
        <taxon>Bifidobacteriales</taxon>
        <taxon>Bifidobacteriaceae</taxon>
        <taxon>Bifidobacterium</taxon>
    </lineage>
</organism>
<accession>A0ABS6WAF2</accession>
<dbReference type="NCBIfam" id="TIGR04226">
    <property type="entry name" value="RrgB_K2N_iso_D2"/>
    <property type="match status" value="1"/>
</dbReference>
<name>A0ABS6WAF2_9BIFI</name>
<keyword evidence="5" id="KW-1185">Reference proteome</keyword>
<evidence type="ECO:0000259" key="3">
    <source>
        <dbReference type="Pfam" id="PF17802"/>
    </source>
</evidence>
<evidence type="ECO:0000256" key="2">
    <source>
        <dbReference type="SAM" id="SignalP"/>
    </source>
</evidence>
<proteinExistence type="predicted"/>
<dbReference type="NCBIfam" id="TIGR01167">
    <property type="entry name" value="LPXTG_anchor"/>
    <property type="match status" value="1"/>
</dbReference>
<comment type="caution">
    <text evidence="4">The sequence shown here is derived from an EMBL/GenBank/DDBJ whole genome shotgun (WGS) entry which is preliminary data.</text>
</comment>
<feature type="domain" description="SpaA-like prealbumin fold" evidence="3">
    <location>
        <begin position="367"/>
        <end position="476"/>
    </location>
</feature>
<dbReference type="Pfam" id="PF17802">
    <property type="entry name" value="SpaA"/>
    <property type="match status" value="1"/>
</dbReference>
<evidence type="ECO:0000256" key="1">
    <source>
        <dbReference type="SAM" id="Phobius"/>
    </source>
</evidence>
<reference evidence="4 5" key="1">
    <citation type="submission" date="2021-05" db="EMBL/GenBank/DDBJ databases">
        <title>Phylogenetic classification of ten novel species belonging to the genus Bifidobacterium comprising B. colchicus sp. nov., B. abeli sp. nov., B. bicoloris sp. nov., B. guerezis sp. nov., B. rosaliae sp. nov., B. santillanensis sp. nov., B. argentati sp. nov., B. amazzoni sp. nov., B. pluviali sp. nov., and B. pinnaculum sp. nov.</title>
        <authorList>
            <person name="Lugli G.A."/>
            <person name="Ruiz Garcia L."/>
            <person name="Margolles A."/>
            <person name="Ventura M."/>
        </authorList>
    </citation>
    <scope>NUCLEOTIDE SEQUENCE [LARGE SCALE GENOMIC DNA]</scope>
    <source>
        <strain evidence="4 5">6T3</strain>
    </source>
</reference>
<dbReference type="InterPro" id="IPR041033">
    <property type="entry name" value="SpaA_PFL_dom_1"/>
</dbReference>
<evidence type="ECO:0000313" key="5">
    <source>
        <dbReference type="Proteomes" id="UP000812844"/>
    </source>
</evidence>
<evidence type="ECO:0000313" key="4">
    <source>
        <dbReference type="EMBL" id="MBW3083302.1"/>
    </source>
</evidence>